<evidence type="ECO:0000313" key="3">
    <source>
        <dbReference type="EMBL" id="MFC7082213.1"/>
    </source>
</evidence>
<evidence type="ECO:0000256" key="1">
    <source>
        <dbReference type="ARBA" id="ARBA00008791"/>
    </source>
</evidence>
<proteinExistence type="inferred from homology"/>
<dbReference type="RefSeq" id="WP_382210287.1">
    <property type="nucleotide sequence ID" value="NZ_JBHSZH010000005.1"/>
</dbReference>
<dbReference type="InterPro" id="IPR014729">
    <property type="entry name" value="Rossmann-like_a/b/a_fold"/>
</dbReference>
<evidence type="ECO:0000259" key="2">
    <source>
        <dbReference type="Pfam" id="PF00582"/>
    </source>
</evidence>
<sequence>MYDRILVPTDGSEQSAVVSHALNVAELCDATVHALYVVDEKALEYQPSEAGREETREARKSEGEEAVANIVEAAEDRGLETVTAIEEGTPSEAIVAYADDENVEMIVMGTHGRSGVDRYVLGSVTEQVVRKSEAPVLTVNLARQRRAVRDDETAVERAKAVLREEGHEVAEVPEAPYRESNTWLVRTVTADGDTFNVHIDAASGESRVAQIRSE</sequence>
<dbReference type="Proteomes" id="UP001596407">
    <property type="component" value="Unassembled WGS sequence"/>
</dbReference>
<keyword evidence="4" id="KW-1185">Reference proteome</keyword>
<dbReference type="EMBL" id="JBHSZH010000005">
    <property type="protein sequence ID" value="MFC7082213.1"/>
    <property type="molecule type" value="Genomic_DNA"/>
</dbReference>
<organism evidence="3 4">
    <name type="scientific">Halorussus caseinilyticus</name>
    <dbReference type="NCBI Taxonomy" id="3034025"/>
    <lineage>
        <taxon>Archaea</taxon>
        <taxon>Methanobacteriati</taxon>
        <taxon>Methanobacteriota</taxon>
        <taxon>Stenosarchaea group</taxon>
        <taxon>Halobacteria</taxon>
        <taxon>Halobacteriales</taxon>
        <taxon>Haladaptataceae</taxon>
        <taxon>Halorussus</taxon>
    </lineage>
</organism>
<dbReference type="SUPFAM" id="SSF52402">
    <property type="entry name" value="Adenine nucleotide alpha hydrolases-like"/>
    <property type="match status" value="1"/>
</dbReference>
<evidence type="ECO:0000313" key="4">
    <source>
        <dbReference type="Proteomes" id="UP001596407"/>
    </source>
</evidence>
<name>A0ABD5WWM3_9EURY</name>
<accession>A0ABD5WWM3</accession>
<gene>
    <name evidence="3" type="ORF">ACFQJ6_21125</name>
</gene>
<dbReference type="PANTHER" id="PTHR46268:SF6">
    <property type="entry name" value="UNIVERSAL STRESS PROTEIN UP12"/>
    <property type="match status" value="1"/>
</dbReference>
<dbReference type="CDD" id="cd00293">
    <property type="entry name" value="USP-like"/>
    <property type="match status" value="1"/>
</dbReference>
<dbReference type="InterPro" id="IPR006016">
    <property type="entry name" value="UspA"/>
</dbReference>
<dbReference type="AlphaFoldDB" id="A0ABD5WWM3"/>
<feature type="domain" description="UspA" evidence="2">
    <location>
        <begin position="1"/>
        <end position="139"/>
    </location>
</feature>
<dbReference type="Gene3D" id="3.40.50.620">
    <property type="entry name" value="HUPs"/>
    <property type="match status" value="1"/>
</dbReference>
<dbReference type="InterPro" id="IPR006015">
    <property type="entry name" value="Universal_stress_UspA"/>
</dbReference>
<comment type="caution">
    <text evidence="3">The sequence shown here is derived from an EMBL/GenBank/DDBJ whole genome shotgun (WGS) entry which is preliminary data.</text>
</comment>
<dbReference type="PRINTS" id="PR01438">
    <property type="entry name" value="UNVRSLSTRESS"/>
</dbReference>
<dbReference type="Pfam" id="PF00582">
    <property type="entry name" value="Usp"/>
    <property type="match status" value="1"/>
</dbReference>
<dbReference type="PANTHER" id="PTHR46268">
    <property type="entry name" value="STRESS RESPONSE PROTEIN NHAX"/>
    <property type="match status" value="1"/>
</dbReference>
<comment type="similarity">
    <text evidence="1">Belongs to the universal stress protein A family.</text>
</comment>
<protein>
    <submittedName>
        <fullName evidence="3">Universal stress protein</fullName>
    </submittedName>
</protein>
<reference evidence="3 4" key="1">
    <citation type="journal article" date="2019" name="Int. J. Syst. Evol. Microbiol.">
        <title>The Global Catalogue of Microorganisms (GCM) 10K type strain sequencing project: providing services to taxonomists for standard genome sequencing and annotation.</title>
        <authorList>
            <consortium name="The Broad Institute Genomics Platform"/>
            <consortium name="The Broad Institute Genome Sequencing Center for Infectious Disease"/>
            <person name="Wu L."/>
            <person name="Ma J."/>
        </authorList>
    </citation>
    <scope>NUCLEOTIDE SEQUENCE [LARGE SCALE GENOMIC DNA]</scope>
    <source>
        <strain evidence="3 4">DT72</strain>
    </source>
</reference>